<comment type="caution">
    <text evidence="2">The sequence shown here is derived from an EMBL/GenBank/DDBJ whole genome shotgun (WGS) entry which is preliminary data.</text>
</comment>
<dbReference type="PROSITE" id="PS50181">
    <property type="entry name" value="FBOX"/>
    <property type="match status" value="1"/>
</dbReference>
<dbReference type="EMBL" id="WUBL01000012">
    <property type="protein sequence ID" value="KAF2971583.1"/>
    <property type="molecule type" value="Genomic_DNA"/>
</dbReference>
<feature type="domain" description="F-box" evidence="1">
    <location>
        <begin position="9"/>
        <end position="55"/>
    </location>
</feature>
<dbReference type="Pfam" id="PF12937">
    <property type="entry name" value="F-box-like"/>
    <property type="match status" value="1"/>
</dbReference>
<dbReference type="InterPro" id="IPR036047">
    <property type="entry name" value="F-box-like_dom_sf"/>
</dbReference>
<dbReference type="InParanoid" id="A0A7C8IW80"/>
<accession>A0A7C8IW80</accession>
<sequence>MGPSSVLNSSKLDALPTDILIIILGYLNTAQSVAHLAATCKGLHQLISARGWRIFVKSCFNSLTLLSSNANEDWVNMARVLTAQARDWDRRAFVFHSLSLPETRRPDARRGHGAQSIPGNIIVDAHLRETGRFDEEFVVWGSGEDVIARIRRNDRKTIPSETWHMCKGSETGFIEGKGDTTSISIVKSHSFGEGDDLGVVVGRANGDLRLLSIGESNFGRTLMHFRPSPNSSIHQNEIRAIDVDSGSSVIAASTRESVWLYPVQTGNQAQSKNIPDSPYIDPITTLSLKDSQKSSSFDFIRSTKIFNKDTIAVALNRSFDPIRVLTITQTGLETSAVPRFLDEHPYIGSSPRTVRALLPVDVRSITGGGGNVLLSSWDDGTIRLQDLRTPSPIDRVYQDNFEVATPINALISYGLERFVAGSAYSHMLKVFDFRWTRGYYHTDSLPCSSNSPYPTPKPPTIVNEPEYYDNRPACDHVLGRLCRWHMLSRHDFYRPNCNIYLPFRNYASSPIYSLAKPSDTSATLYAGLSGLLMEFTLKSCVYTNSIPTTNQLSYVRQRGKVAVLETGDGAAILDISKCQRVPEIRRQLFSNDEYSSAVARKQHRLDEALQDRREFPAFETQTHFDTHQAANE</sequence>
<reference evidence="2 3" key="1">
    <citation type="submission" date="2019-12" db="EMBL/GenBank/DDBJ databases">
        <title>Draft genome sequence of the ascomycete Xylaria multiplex DSM 110363.</title>
        <authorList>
            <person name="Buettner E."/>
            <person name="Kellner H."/>
        </authorList>
    </citation>
    <scope>NUCLEOTIDE SEQUENCE [LARGE SCALE GENOMIC DNA]</scope>
    <source>
        <strain evidence="2 3">DSM 110363</strain>
    </source>
</reference>
<evidence type="ECO:0000259" key="1">
    <source>
        <dbReference type="PROSITE" id="PS50181"/>
    </source>
</evidence>
<proteinExistence type="predicted"/>
<keyword evidence="3" id="KW-1185">Reference proteome</keyword>
<protein>
    <recommendedName>
        <fullName evidence="1">F-box domain-containing protein</fullName>
    </recommendedName>
</protein>
<gene>
    <name evidence="2" type="ORF">GQX73_g2025</name>
</gene>
<dbReference type="InterPro" id="IPR001810">
    <property type="entry name" value="F-box_dom"/>
</dbReference>
<dbReference type="SUPFAM" id="SSF81383">
    <property type="entry name" value="F-box domain"/>
    <property type="match status" value="1"/>
</dbReference>
<organism evidence="2 3">
    <name type="scientific">Xylaria multiplex</name>
    <dbReference type="NCBI Taxonomy" id="323545"/>
    <lineage>
        <taxon>Eukaryota</taxon>
        <taxon>Fungi</taxon>
        <taxon>Dikarya</taxon>
        <taxon>Ascomycota</taxon>
        <taxon>Pezizomycotina</taxon>
        <taxon>Sordariomycetes</taxon>
        <taxon>Xylariomycetidae</taxon>
        <taxon>Xylariales</taxon>
        <taxon>Xylariaceae</taxon>
        <taxon>Xylaria</taxon>
    </lineage>
</organism>
<dbReference type="InterPro" id="IPR036322">
    <property type="entry name" value="WD40_repeat_dom_sf"/>
</dbReference>
<dbReference type="SUPFAM" id="SSF50978">
    <property type="entry name" value="WD40 repeat-like"/>
    <property type="match status" value="1"/>
</dbReference>
<dbReference type="CDD" id="cd09917">
    <property type="entry name" value="F-box_SF"/>
    <property type="match status" value="1"/>
</dbReference>
<evidence type="ECO:0000313" key="2">
    <source>
        <dbReference type="EMBL" id="KAF2971583.1"/>
    </source>
</evidence>
<evidence type="ECO:0000313" key="3">
    <source>
        <dbReference type="Proteomes" id="UP000481858"/>
    </source>
</evidence>
<dbReference type="AlphaFoldDB" id="A0A7C8IW80"/>
<name>A0A7C8IW80_9PEZI</name>
<dbReference type="Gene3D" id="2.130.10.10">
    <property type="entry name" value="YVTN repeat-like/Quinoprotein amine dehydrogenase"/>
    <property type="match status" value="1"/>
</dbReference>
<dbReference type="Proteomes" id="UP000481858">
    <property type="component" value="Unassembled WGS sequence"/>
</dbReference>
<dbReference type="OrthoDB" id="1259151at2759"/>
<dbReference type="InterPro" id="IPR015943">
    <property type="entry name" value="WD40/YVTN_repeat-like_dom_sf"/>
</dbReference>